<reference evidence="2" key="1">
    <citation type="submission" date="2024-07" db="EMBL/GenBank/DDBJ databases">
        <title>Two chromosome-level genome assemblies of Korean endemic species Abeliophyllum distichum and Forsythia ovata (Oleaceae).</title>
        <authorList>
            <person name="Jang H."/>
        </authorList>
    </citation>
    <scope>NUCLEOTIDE SEQUENCE [LARGE SCALE GENOMIC DNA]</scope>
</reference>
<comment type="caution">
    <text evidence="1">The sequence shown here is derived from an EMBL/GenBank/DDBJ whole genome shotgun (WGS) entry which is preliminary data.</text>
</comment>
<dbReference type="PANTHER" id="PTHR35288">
    <property type="entry name" value="TAIL FIBER"/>
    <property type="match status" value="1"/>
</dbReference>
<evidence type="ECO:0000313" key="2">
    <source>
        <dbReference type="Proteomes" id="UP001604277"/>
    </source>
</evidence>
<dbReference type="Proteomes" id="UP001604277">
    <property type="component" value="Unassembled WGS sequence"/>
</dbReference>
<keyword evidence="2" id="KW-1185">Reference proteome</keyword>
<organism evidence="1 2">
    <name type="scientific">Forsythia ovata</name>
    <dbReference type="NCBI Taxonomy" id="205694"/>
    <lineage>
        <taxon>Eukaryota</taxon>
        <taxon>Viridiplantae</taxon>
        <taxon>Streptophyta</taxon>
        <taxon>Embryophyta</taxon>
        <taxon>Tracheophyta</taxon>
        <taxon>Spermatophyta</taxon>
        <taxon>Magnoliopsida</taxon>
        <taxon>eudicotyledons</taxon>
        <taxon>Gunneridae</taxon>
        <taxon>Pentapetalae</taxon>
        <taxon>asterids</taxon>
        <taxon>lamiids</taxon>
        <taxon>Lamiales</taxon>
        <taxon>Oleaceae</taxon>
        <taxon>Forsythieae</taxon>
        <taxon>Forsythia</taxon>
    </lineage>
</organism>
<gene>
    <name evidence="1" type="ORF">Fot_38721</name>
</gene>
<name>A0ABD1S6J6_9LAMI</name>
<proteinExistence type="predicted"/>
<accession>A0ABD1S6J6</accession>
<dbReference type="EMBL" id="JBFOLJ010000011">
    <property type="protein sequence ID" value="KAL2494964.1"/>
    <property type="molecule type" value="Genomic_DNA"/>
</dbReference>
<dbReference type="AlphaFoldDB" id="A0ABD1S6J6"/>
<protein>
    <submittedName>
        <fullName evidence="1">Uncharacterized protein</fullName>
    </submittedName>
</protein>
<sequence>MILSQLETNNEPMTNHKIKSIDHFKHKVPLFRIPCRSGMSTTPLQVTSSQLVASEIFPLLVVLYPGAIVNGLINNMSFPSWDNLLSIYNLTDIKQGSALTDLQRLEVLAGSYFCVAGALVGILKPGR</sequence>
<dbReference type="PANTHER" id="PTHR35288:SF1">
    <property type="entry name" value="TAIL FIBER"/>
    <property type="match status" value="1"/>
</dbReference>
<evidence type="ECO:0000313" key="1">
    <source>
        <dbReference type="EMBL" id="KAL2494964.1"/>
    </source>
</evidence>